<feature type="region of interest" description="Disordered" evidence="3">
    <location>
        <begin position="181"/>
        <end position="201"/>
    </location>
</feature>
<dbReference type="Gramene" id="KCW84588">
    <property type="protein sequence ID" value="KCW84588"/>
    <property type="gene ID" value="EUGRSUZ_B01424"/>
</dbReference>
<feature type="compositionally biased region" description="Polar residues" evidence="3">
    <location>
        <begin position="85"/>
        <end position="94"/>
    </location>
</feature>
<dbReference type="PROSITE" id="PS00194">
    <property type="entry name" value="THIOREDOXIN_1"/>
    <property type="match status" value="1"/>
</dbReference>
<comment type="similarity">
    <text evidence="2">Belongs to the thioredoxin family. Plant F-type subfamily.</text>
</comment>
<protein>
    <recommendedName>
        <fullName evidence="4">Thioredoxin domain-containing protein</fullName>
    </recommendedName>
</protein>
<dbReference type="CDD" id="cd02947">
    <property type="entry name" value="TRX_family"/>
    <property type="match status" value="1"/>
</dbReference>
<feature type="compositionally biased region" description="Basic and acidic residues" evidence="3">
    <location>
        <begin position="1"/>
        <end position="10"/>
    </location>
</feature>
<evidence type="ECO:0000259" key="4">
    <source>
        <dbReference type="PROSITE" id="PS51352"/>
    </source>
</evidence>
<name>A0A059D1H6_EUCGR</name>
<accession>A0A059D1H6</accession>
<dbReference type="SUPFAM" id="SSF52833">
    <property type="entry name" value="Thioredoxin-like"/>
    <property type="match status" value="1"/>
</dbReference>
<feature type="domain" description="Thioredoxin" evidence="4">
    <location>
        <begin position="198"/>
        <end position="331"/>
    </location>
</feature>
<dbReference type="Pfam" id="PF00085">
    <property type="entry name" value="Thioredoxin"/>
    <property type="match status" value="1"/>
</dbReference>
<reference evidence="5" key="1">
    <citation type="submission" date="2013-07" db="EMBL/GenBank/DDBJ databases">
        <title>The genome of Eucalyptus grandis.</title>
        <authorList>
            <person name="Schmutz J."/>
            <person name="Hayes R."/>
            <person name="Myburg A."/>
            <person name="Tuskan G."/>
            <person name="Grattapaglia D."/>
            <person name="Rokhsar D.S."/>
        </authorList>
    </citation>
    <scope>NUCLEOTIDE SEQUENCE</scope>
    <source>
        <tissue evidence="5">Leaf extractions</tissue>
    </source>
</reference>
<dbReference type="InterPro" id="IPR017937">
    <property type="entry name" value="Thioredoxin_CS"/>
</dbReference>
<dbReference type="InterPro" id="IPR013766">
    <property type="entry name" value="Thioredoxin_domain"/>
</dbReference>
<dbReference type="PROSITE" id="PS51352">
    <property type="entry name" value="THIOREDOXIN_2"/>
    <property type="match status" value="1"/>
</dbReference>
<evidence type="ECO:0000313" key="5">
    <source>
        <dbReference type="EMBL" id="KCW84588.1"/>
    </source>
</evidence>
<gene>
    <name evidence="5" type="ORF">EUGRSUZ_B01424</name>
</gene>
<dbReference type="EMBL" id="KK198754">
    <property type="protein sequence ID" value="KCW84588.1"/>
    <property type="molecule type" value="Genomic_DNA"/>
</dbReference>
<feature type="region of interest" description="Disordered" evidence="3">
    <location>
        <begin position="1"/>
        <end position="37"/>
    </location>
</feature>
<sequence>MRAREAREKGYPLGSCKPMPMPTMRSKRAPFVCGRSESSSWGRRMRPCSIRVIDSSDHARGHDKRSIQSDLVVFQEWPPNNISLASSNFSTTTPLDARRPPHTQSDIPKTPPPASPHIHKTKAPVSFLLSLRRRRRRRRRLRLLVLLSLRSAPMALQLSLSNPPSLRSSSAGSSGLSVASSSSSSSVFSPPSRPLKSVSIAGRAPRSGATGVVRCSVETAIAEVGQVTEVNKDSFWPIVRSAGDKTVVLDMYTQWCGPCKVMAPKYQELSEKYSDVLFLKLDCNQDNKPLAKELGLKVVPTFKILKDNKVVKEVTGAKLDNLVLAIDAVRSS</sequence>
<evidence type="ECO:0000256" key="3">
    <source>
        <dbReference type="SAM" id="MobiDB-lite"/>
    </source>
</evidence>
<dbReference type="AlphaFoldDB" id="A0A059D1H6"/>
<feature type="compositionally biased region" description="Low complexity" evidence="3">
    <location>
        <begin position="181"/>
        <end position="190"/>
    </location>
</feature>
<dbReference type="Gene3D" id="3.40.30.10">
    <property type="entry name" value="Glutaredoxin"/>
    <property type="match status" value="1"/>
</dbReference>
<proteinExistence type="inferred from homology"/>
<dbReference type="PANTHER" id="PTHR46115">
    <property type="entry name" value="THIOREDOXIN-LIKE PROTEIN 1"/>
    <property type="match status" value="1"/>
</dbReference>
<dbReference type="FunCoup" id="A0A059D1H6">
    <property type="interactions" value="1133"/>
</dbReference>
<evidence type="ECO:0000256" key="2">
    <source>
        <dbReference type="ARBA" id="ARBA00038337"/>
    </source>
</evidence>
<organism evidence="5">
    <name type="scientific">Eucalyptus grandis</name>
    <name type="common">Flooded gum</name>
    <dbReference type="NCBI Taxonomy" id="71139"/>
    <lineage>
        <taxon>Eukaryota</taxon>
        <taxon>Viridiplantae</taxon>
        <taxon>Streptophyta</taxon>
        <taxon>Embryophyta</taxon>
        <taxon>Tracheophyta</taxon>
        <taxon>Spermatophyta</taxon>
        <taxon>Magnoliopsida</taxon>
        <taxon>eudicotyledons</taxon>
        <taxon>Gunneridae</taxon>
        <taxon>Pentapetalae</taxon>
        <taxon>rosids</taxon>
        <taxon>malvids</taxon>
        <taxon>Myrtales</taxon>
        <taxon>Myrtaceae</taxon>
        <taxon>Myrtoideae</taxon>
        <taxon>Eucalypteae</taxon>
        <taxon>Eucalyptus</taxon>
    </lineage>
</organism>
<feature type="region of interest" description="Disordered" evidence="3">
    <location>
        <begin position="85"/>
        <end position="121"/>
    </location>
</feature>
<dbReference type="eggNOG" id="KOG0907">
    <property type="taxonomic scope" value="Eukaryota"/>
</dbReference>
<dbReference type="InterPro" id="IPR036249">
    <property type="entry name" value="Thioredoxin-like_sf"/>
</dbReference>
<dbReference type="InParanoid" id="A0A059D1H6"/>
<dbReference type="STRING" id="71139.A0A059D1H6"/>
<keyword evidence="1" id="KW-1015">Disulfide bond</keyword>
<evidence type="ECO:0000256" key="1">
    <source>
        <dbReference type="ARBA" id="ARBA00023157"/>
    </source>
</evidence>